<gene>
    <name evidence="3" type="ORF">SaccyDRAFT_0545</name>
</gene>
<dbReference type="EMBL" id="CM001440">
    <property type="protein sequence ID" value="EHR59473.1"/>
    <property type="molecule type" value="Genomic_DNA"/>
</dbReference>
<sequence>MVYARYVAIGDSQTEGIGDPDGNGGWRGFADRLAAHLATVAPDLRYANLAVRGKLTRQVREEQLDAALALRPDLVTVVAGMNDLVRPSFSAETVVSNLDGMFAELTATGARVASLTFPDLARLSPIMRPLRHRVLDLNAGIRTSAARHGVVVVETFGYSVTTDPRLWSPDRIHASPLGHARIAAAFAEVLALPGSDNSWSRPLPGARTATVVRTVTEELRWLTSSAAPWLYRRVRRRSTGDRRTPKRPTLVPVNPPASEPA</sequence>
<evidence type="ECO:0000256" key="1">
    <source>
        <dbReference type="SAM" id="MobiDB-lite"/>
    </source>
</evidence>
<dbReference type="PANTHER" id="PTHR43784:SF2">
    <property type="entry name" value="GDSL-LIKE LIPASE_ACYLHYDROLASE, PUTATIVE (AFU_ORTHOLOGUE AFUA_2G00820)-RELATED"/>
    <property type="match status" value="1"/>
</dbReference>
<dbReference type="AlphaFoldDB" id="H5XGF4"/>
<dbReference type="Gene3D" id="3.40.50.1110">
    <property type="entry name" value="SGNH hydrolase"/>
    <property type="match status" value="1"/>
</dbReference>
<dbReference type="InterPro" id="IPR013830">
    <property type="entry name" value="SGNH_hydro"/>
</dbReference>
<dbReference type="OrthoDB" id="3465773at2"/>
<dbReference type="Pfam" id="PF13472">
    <property type="entry name" value="Lipase_GDSL_2"/>
    <property type="match status" value="1"/>
</dbReference>
<accession>H5XGF4</accession>
<feature type="domain" description="SGNH hydrolase-type esterase" evidence="2">
    <location>
        <begin position="8"/>
        <end position="181"/>
    </location>
</feature>
<organism evidence="3 4">
    <name type="scientific">Saccharomonospora cyanea NA-134</name>
    <dbReference type="NCBI Taxonomy" id="882082"/>
    <lineage>
        <taxon>Bacteria</taxon>
        <taxon>Bacillati</taxon>
        <taxon>Actinomycetota</taxon>
        <taxon>Actinomycetes</taxon>
        <taxon>Pseudonocardiales</taxon>
        <taxon>Pseudonocardiaceae</taxon>
        <taxon>Saccharomonospora</taxon>
    </lineage>
</organism>
<evidence type="ECO:0000313" key="3">
    <source>
        <dbReference type="EMBL" id="EHR59473.1"/>
    </source>
</evidence>
<dbReference type="Proteomes" id="UP000002791">
    <property type="component" value="Chromosome"/>
</dbReference>
<proteinExistence type="predicted"/>
<dbReference type="eggNOG" id="COG2755">
    <property type="taxonomic scope" value="Bacteria"/>
</dbReference>
<dbReference type="RefSeq" id="WP_005453340.1">
    <property type="nucleotide sequence ID" value="NZ_CM001440.1"/>
</dbReference>
<dbReference type="SUPFAM" id="SSF52266">
    <property type="entry name" value="SGNH hydrolase"/>
    <property type="match status" value="1"/>
</dbReference>
<evidence type="ECO:0000313" key="4">
    <source>
        <dbReference type="Proteomes" id="UP000002791"/>
    </source>
</evidence>
<protein>
    <submittedName>
        <fullName evidence="3">Lysophospholipase L1-like esterase</fullName>
    </submittedName>
</protein>
<reference evidence="3 4" key="1">
    <citation type="submission" date="2011-11" db="EMBL/GenBank/DDBJ databases">
        <title>The Noncontiguous Finished sequence of Saccharomonospora cyanea NA-134.</title>
        <authorList>
            <consortium name="US DOE Joint Genome Institute"/>
            <person name="Lucas S."/>
            <person name="Han J."/>
            <person name="Lapidus A."/>
            <person name="Cheng J.-F."/>
            <person name="Goodwin L."/>
            <person name="Pitluck S."/>
            <person name="Peters L."/>
            <person name="Ovchinnikova G."/>
            <person name="Lu M."/>
            <person name="Detter J.C."/>
            <person name="Han C."/>
            <person name="Tapia R."/>
            <person name="Land M."/>
            <person name="Hauser L."/>
            <person name="Kyrpides N."/>
            <person name="Ivanova N."/>
            <person name="Pagani I."/>
            <person name="Brambilla E.-M."/>
            <person name="Klenk H.-P."/>
            <person name="Woyke T."/>
        </authorList>
    </citation>
    <scope>NUCLEOTIDE SEQUENCE [LARGE SCALE GENOMIC DNA]</scope>
    <source>
        <strain evidence="3 4">NA-134</strain>
    </source>
</reference>
<keyword evidence="4" id="KW-1185">Reference proteome</keyword>
<dbReference type="PANTHER" id="PTHR43784">
    <property type="entry name" value="GDSL-LIKE LIPASE/ACYLHYDROLASE, PUTATIVE (AFU_ORTHOLOGUE AFUA_2G00820)-RELATED"/>
    <property type="match status" value="1"/>
</dbReference>
<dbReference type="InterPro" id="IPR036514">
    <property type="entry name" value="SGNH_hydro_sf"/>
</dbReference>
<name>H5XGF4_9PSEU</name>
<evidence type="ECO:0000259" key="2">
    <source>
        <dbReference type="Pfam" id="PF13472"/>
    </source>
</evidence>
<dbReference type="CDD" id="cd01832">
    <property type="entry name" value="SGNH_hydrolase_like_1"/>
    <property type="match status" value="1"/>
</dbReference>
<dbReference type="InterPro" id="IPR053140">
    <property type="entry name" value="GDSL_Rv0518-like"/>
</dbReference>
<dbReference type="HOGENOM" id="CLU_069365_1_0_11"/>
<dbReference type="STRING" id="882082.SaccyDRAFT_0545"/>
<feature type="region of interest" description="Disordered" evidence="1">
    <location>
        <begin position="238"/>
        <end position="261"/>
    </location>
</feature>